<organism evidence="1 2">
    <name type="scientific">Mycobacterium phage Bruns</name>
    <dbReference type="NCBI Taxonomy" id="2902905"/>
    <lineage>
        <taxon>Viruses</taxon>
        <taxon>Duplodnaviria</taxon>
        <taxon>Heunggongvirae</taxon>
        <taxon>Uroviricota</taxon>
        <taxon>Caudoviricetes</taxon>
        <taxon>Fromanvirus</taxon>
        <taxon>Fromanvirus bruns</taxon>
    </lineage>
</organism>
<keyword evidence="2" id="KW-1185">Reference proteome</keyword>
<dbReference type="KEGG" id="vg:18560434"/>
<protein>
    <recommendedName>
        <fullName evidence="3">HNH endonuclease</fullName>
    </recommendedName>
</protein>
<dbReference type="InterPro" id="IPR044925">
    <property type="entry name" value="His-Me_finger_sf"/>
</dbReference>
<dbReference type="EMBL" id="JN698998">
    <property type="protein sequence ID" value="AER48154.1"/>
    <property type="molecule type" value="Genomic_DNA"/>
</dbReference>
<dbReference type="Gene3D" id="3.90.75.20">
    <property type="match status" value="1"/>
</dbReference>
<sequence>MTDIRPLPGFPGYFVSNSGRVFKELKEQADKKDYRYFALKNRSGTRKKVQASRAVLSAFQGPPFPGAEAAHLDGDPSHNCSRNLAWKTHVDNEKDKLRHGTAVIGEKSHLAKLTDEQATEALRMCRAGEGTLQQIADRFGVTKQAIWALKEGRSRKNVLHNGADPSGRLYAELKFDGSKMEIKDF</sequence>
<dbReference type="GeneID" id="18560434"/>
<dbReference type="SUPFAM" id="SSF54060">
    <property type="entry name" value="His-Me finger endonucleases"/>
    <property type="match status" value="1"/>
</dbReference>
<name>G8I612_9CAUD</name>
<gene>
    <name evidence="1" type="primary">64</name>
    <name evidence="1" type="ORF">BRUNS_64</name>
</gene>
<dbReference type="Proteomes" id="UP000005861">
    <property type="component" value="Segment"/>
</dbReference>
<evidence type="ECO:0000313" key="1">
    <source>
        <dbReference type="EMBL" id="AER48154.1"/>
    </source>
</evidence>
<dbReference type="OrthoDB" id="21336at10239"/>
<evidence type="ECO:0008006" key="3">
    <source>
        <dbReference type="Google" id="ProtNLM"/>
    </source>
</evidence>
<dbReference type="RefSeq" id="YP_009011397.1">
    <property type="nucleotide sequence ID" value="NC_023687.1"/>
</dbReference>
<proteinExistence type="predicted"/>
<accession>G8I612</accession>
<reference evidence="1 2" key="1">
    <citation type="journal article" date="2012" name="J. Virol.">
        <title>Complete Genome Sequences of 138 Mycobacteriophages.</title>
        <authorList>
            <consortium name="the Science Education Alliance Phage Hunters Advancing Genomics and Evolutionary Science Program"/>
            <consortium name="the KwaZulu-Natal Research Institute for Tuberculosis and HIV Mycobacterial Genetics Course Students"/>
            <consortium name="the Phage Hunters Integrating Research and Education Program"/>
            <person name="Hatfull G.F."/>
        </authorList>
    </citation>
    <scope>NUCLEOTIDE SEQUENCE [LARGE SCALE GENOMIC DNA]</scope>
</reference>
<evidence type="ECO:0000313" key="2">
    <source>
        <dbReference type="Proteomes" id="UP000005861"/>
    </source>
</evidence>